<evidence type="ECO:0000313" key="1">
    <source>
        <dbReference type="EMBL" id="CAB4971028.1"/>
    </source>
</evidence>
<gene>
    <name evidence="1" type="ORF">UFOPK3914_00401</name>
</gene>
<protein>
    <submittedName>
        <fullName evidence="1">Unannotated protein</fullName>
    </submittedName>
</protein>
<reference evidence="1" key="1">
    <citation type="submission" date="2020-05" db="EMBL/GenBank/DDBJ databases">
        <authorList>
            <person name="Chiriac C."/>
            <person name="Salcher M."/>
            <person name="Ghai R."/>
            <person name="Kavagutti S V."/>
        </authorList>
    </citation>
    <scope>NUCLEOTIDE SEQUENCE</scope>
</reference>
<proteinExistence type="predicted"/>
<name>A0A6J7LSA2_9ZZZZ</name>
<accession>A0A6J7LSA2</accession>
<organism evidence="1">
    <name type="scientific">freshwater metagenome</name>
    <dbReference type="NCBI Taxonomy" id="449393"/>
    <lineage>
        <taxon>unclassified sequences</taxon>
        <taxon>metagenomes</taxon>
        <taxon>ecological metagenomes</taxon>
    </lineage>
</organism>
<sequence length="166" mass="18055">MLVGEVAECEREEGCAVRCGEIGCEFAVFVELVEQLICVGVEGVFDTECVNASELGVDEQGVVQSPVHTQGVIRNVVSWSVAAFLVEEFSNRAELLFPFFIGCSRDVVQDLIGDICKLVGDARVCCTSDCGGVFVTDQPIPKRFCDFGEMHPKLVCCSDTAFRTQV</sequence>
<dbReference type="AlphaFoldDB" id="A0A6J7LSA2"/>
<dbReference type="EMBL" id="CAFBOG010000023">
    <property type="protein sequence ID" value="CAB4971028.1"/>
    <property type="molecule type" value="Genomic_DNA"/>
</dbReference>